<comment type="caution">
    <text evidence="2">The sequence shown here is derived from an EMBL/GenBank/DDBJ whole genome shotgun (WGS) entry which is preliminary data.</text>
</comment>
<organism evidence="2 3">
    <name type="scientific">Imshaugia aleurites</name>
    <dbReference type="NCBI Taxonomy" id="172621"/>
    <lineage>
        <taxon>Eukaryota</taxon>
        <taxon>Fungi</taxon>
        <taxon>Dikarya</taxon>
        <taxon>Ascomycota</taxon>
        <taxon>Pezizomycotina</taxon>
        <taxon>Lecanoromycetes</taxon>
        <taxon>OSLEUM clade</taxon>
        <taxon>Lecanoromycetidae</taxon>
        <taxon>Lecanorales</taxon>
        <taxon>Lecanorineae</taxon>
        <taxon>Parmeliaceae</taxon>
        <taxon>Imshaugia</taxon>
    </lineage>
</organism>
<sequence length="788" mass="79468">MLSDPTSPSVDNIRVIETDKTSSVKQVKGGVQAALITSVDLDQPVQAFRTRILIIGRLVRLQSDHGYCLTGWMKSVWTITQIKNRSAGSAALSAQPRLLTSPSVYLAYHDLRATSYCLEFGTPFVGKTYNTTIAYAPELLSTSQESEYYAGTRFYTAINYTLLQYPTIVTSYGPFEGTTPLIYFSLPADLSLVDPAWKGCIPDEYGAFDPPRTLGVASALVSQDPGTKPTPTAAPGSSIAPVHVPASVTPGPTYAGANPPQSANPAPDRTDSGAGSNAQPTPSPPNLSIAKLQIPHPLKPADPPTDPIINSVSISAILQGLANGQGKGQGAPESPDPTASGSNDGGDPGTPLDNDPNVNFETKRNSSPDQMPADPGQPVSPAADPTSQGLGDGGANNDGSGGVVQPIAQQVGPVLIDSQSIVRAISGGLLVGSSTIAPGSQTVISGHTVSAGLLSVLVDGDIYALPTNVGAVLQQPAIPSAGPVLIANQSIVRDQNGGLIIGGSTVAPGSQTLISGHIISAGLSSVFLDGSAFSLPTRIGAILSQSTVPTASPVLIDGQPVVRAPNGGLIFGSLTVAPGSQITASGHILSAGVSSVRIDGSAYPLPTSVGAILQQSANLHAITLANGATISAGGAAATLAGTTNSIASDGSDLIANDKTIPFPTTPQSVFTVAGETFTAGAGDFVIAGTTVALDGSAVTVSGTVVSLGPLGLQIGSSTIPVDFVQAPAEAGLGSFILAGLDGAPRTTDGIGNVSVAPFTGGSSRLATNVWTTVLCIMGVRIGMASVAY</sequence>
<protein>
    <submittedName>
        <fullName evidence="2">Uncharacterized protein</fullName>
    </submittedName>
</protein>
<feature type="compositionally biased region" description="Gly residues" evidence="1">
    <location>
        <begin position="390"/>
        <end position="402"/>
    </location>
</feature>
<dbReference type="EMBL" id="CAJPDT010000020">
    <property type="protein sequence ID" value="CAF9918127.1"/>
    <property type="molecule type" value="Genomic_DNA"/>
</dbReference>
<dbReference type="OrthoDB" id="5408642at2759"/>
<gene>
    <name evidence="2" type="ORF">IMSHALPRED_004217</name>
</gene>
<feature type="region of interest" description="Disordered" evidence="1">
    <location>
        <begin position="322"/>
        <end position="405"/>
    </location>
</feature>
<keyword evidence="3" id="KW-1185">Reference proteome</keyword>
<evidence type="ECO:0000256" key="1">
    <source>
        <dbReference type="SAM" id="MobiDB-lite"/>
    </source>
</evidence>
<feature type="region of interest" description="Disordered" evidence="1">
    <location>
        <begin position="221"/>
        <end position="290"/>
    </location>
</feature>
<proteinExistence type="predicted"/>
<dbReference type="Proteomes" id="UP000664534">
    <property type="component" value="Unassembled WGS sequence"/>
</dbReference>
<dbReference type="AlphaFoldDB" id="A0A8H3I7U4"/>
<evidence type="ECO:0000313" key="3">
    <source>
        <dbReference type="Proteomes" id="UP000664534"/>
    </source>
</evidence>
<reference evidence="2" key="1">
    <citation type="submission" date="2021-03" db="EMBL/GenBank/DDBJ databases">
        <authorList>
            <person name="Tagirdzhanova G."/>
        </authorList>
    </citation>
    <scope>NUCLEOTIDE SEQUENCE</scope>
</reference>
<evidence type="ECO:0000313" key="2">
    <source>
        <dbReference type="EMBL" id="CAF9918127.1"/>
    </source>
</evidence>
<accession>A0A8H3I7U4</accession>
<feature type="compositionally biased region" description="Low complexity" evidence="1">
    <location>
        <begin position="225"/>
        <end position="236"/>
    </location>
</feature>
<name>A0A8H3I7U4_9LECA</name>